<keyword evidence="2 6" id="KW-0328">Glycosyltransferase</keyword>
<keyword evidence="4" id="KW-1133">Transmembrane helix</keyword>
<dbReference type="EMBL" id="JBHSGP010000014">
    <property type="protein sequence ID" value="MFC4723237.1"/>
    <property type="molecule type" value="Genomic_DNA"/>
</dbReference>
<dbReference type="InterPro" id="IPR029044">
    <property type="entry name" value="Nucleotide-diphossugar_trans"/>
</dbReference>
<dbReference type="PANTHER" id="PTHR43630">
    <property type="entry name" value="POLY-BETA-1,6-N-ACETYL-D-GLUCOSAMINE SYNTHASE"/>
    <property type="match status" value="1"/>
</dbReference>
<evidence type="ECO:0000256" key="4">
    <source>
        <dbReference type="SAM" id="Phobius"/>
    </source>
</evidence>
<dbReference type="Gene3D" id="3.90.550.10">
    <property type="entry name" value="Spore Coat Polysaccharide Biosynthesis Protein SpsA, Chain A"/>
    <property type="match status" value="1"/>
</dbReference>
<dbReference type="Proteomes" id="UP001595953">
    <property type="component" value="Unassembled WGS sequence"/>
</dbReference>
<keyword evidence="4" id="KW-0472">Membrane</keyword>
<protein>
    <submittedName>
        <fullName evidence="6">Glycosyltransferase</fullName>
        <ecNumber evidence="6">2.4.-.-</ecNumber>
    </submittedName>
</protein>
<reference evidence="7" key="1">
    <citation type="journal article" date="2019" name="Int. J. Syst. Evol. Microbiol.">
        <title>The Global Catalogue of Microorganisms (GCM) 10K type strain sequencing project: providing services to taxonomists for standard genome sequencing and annotation.</title>
        <authorList>
            <consortium name="The Broad Institute Genomics Platform"/>
            <consortium name="The Broad Institute Genome Sequencing Center for Infectious Disease"/>
            <person name="Wu L."/>
            <person name="Ma J."/>
        </authorList>
    </citation>
    <scope>NUCLEOTIDE SEQUENCE [LARGE SCALE GENOMIC DNA]</scope>
    <source>
        <strain evidence="7">CCUG 63682</strain>
    </source>
</reference>
<dbReference type="GO" id="GO:0016757">
    <property type="term" value="F:glycosyltransferase activity"/>
    <property type="evidence" value="ECO:0007669"/>
    <property type="project" value="UniProtKB-KW"/>
</dbReference>
<feature type="transmembrane region" description="Helical" evidence="4">
    <location>
        <begin position="310"/>
        <end position="327"/>
    </location>
</feature>
<keyword evidence="3 6" id="KW-0808">Transferase</keyword>
<name>A0ABV9N4M0_9FLAO</name>
<organism evidence="6 7">
    <name type="scientific">Geojedonia litorea</name>
    <dbReference type="NCBI Taxonomy" id="1268269"/>
    <lineage>
        <taxon>Bacteria</taxon>
        <taxon>Pseudomonadati</taxon>
        <taxon>Bacteroidota</taxon>
        <taxon>Flavobacteriia</taxon>
        <taxon>Flavobacteriales</taxon>
        <taxon>Flavobacteriaceae</taxon>
        <taxon>Geojedonia</taxon>
    </lineage>
</organism>
<evidence type="ECO:0000259" key="5">
    <source>
        <dbReference type="Pfam" id="PF00535"/>
    </source>
</evidence>
<keyword evidence="7" id="KW-1185">Reference proteome</keyword>
<dbReference type="EC" id="2.4.-.-" evidence="6"/>
<dbReference type="PANTHER" id="PTHR43630:SF1">
    <property type="entry name" value="POLY-BETA-1,6-N-ACETYL-D-GLUCOSAMINE SYNTHASE"/>
    <property type="match status" value="1"/>
</dbReference>
<dbReference type="RefSeq" id="WP_387964442.1">
    <property type="nucleotide sequence ID" value="NZ_JBHSGP010000014.1"/>
</dbReference>
<feature type="transmembrane region" description="Helical" evidence="4">
    <location>
        <begin position="339"/>
        <end position="365"/>
    </location>
</feature>
<proteinExistence type="inferred from homology"/>
<evidence type="ECO:0000256" key="2">
    <source>
        <dbReference type="ARBA" id="ARBA00022676"/>
    </source>
</evidence>
<feature type="domain" description="Glycosyltransferase 2-like" evidence="5">
    <location>
        <begin position="41"/>
        <end position="170"/>
    </location>
</feature>
<comment type="similarity">
    <text evidence="1">Belongs to the glycosyltransferase 2 family.</text>
</comment>
<evidence type="ECO:0000256" key="3">
    <source>
        <dbReference type="ARBA" id="ARBA00022679"/>
    </source>
</evidence>
<evidence type="ECO:0000313" key="6">
    <source>
        <dbReference type="EMBL" id="MFC4723237.1"/>
    </source>
</evidence>
<dbReference type="SUPFAM" id="SSF53448">
    <property type="entry name" value="Nucleotide-diphospho-sugar transferases"/>
    <property type="match status" value="1"/>
</dbReference>
<sequence length="374" mass="42213">MTLIALLVTLLYVLLIGAFVFGFDKVEDFKLEDIPISTKFTIVIPFRNEGKNLPSLLKSIAELNYPATHFEVIFVDDDSTDDSVQIINSFVEKYEIDVTVLPNQRSTKSPKKDAITTAILKAKYQWIVTTDADCILPRYWMDTFDCFIQKQKTQFIAAPVMYATKDSFIKRFQILDFLSLQGATIGGFGINKPFLCNGANLGFTVEFFKTLNGYEGNTNIASGDDVFLLEKAVKQNPKLVHYLKSPNAAVATAVQTDLNSLLSQRLRWAAKTSSYGNLFGKLTGLIVVCMNALIICLLMFFIVGIIPIKTLVYVFLIKFGIDFLLLFKASRFFDQNQILLSYFLSALLYPFFNVFVAFSSVFTGYSWKGRAYQK</sequence>
<evidence type="ECO:0000256" key="1">
    <source>
        <dbReference type="ARBA" id="ARBA00006739"/>
    </source>
</evidence>
<evidence type="ECO:0000313" key="7">
    <source>
        <dbReference type="Proteomes" id="UP001595953"/>
    </source>
</evidence>
<gene>
    <name evidence="6" type="ORF">ACFO5O_12950</name>
</gene>
<comment type="caution">
    <text evidence="6">The sequence shown here is derived from an EMBL/GenBank/DDBJ whole genome shotgun (WGS) entry which is preliminary data.</text>
</comment>
<accession>A0ABV9N4M0</accession>
<feature type="transmembrane region" description="Helical" evidence="4">
    <location>
        <begin position="282"/>
        <end position="303"/>
    </location>
</feature>
<dbReference type="InterPro" id="IPR001173">
    <property type="entry name" value="Glyco_trans_2-like"/>
</dbReference>
<keyword evidence="4" id="KW-0812">Transmembrane</keyword>
<dbReference type="Pfam" id="PF00535">
    <property type="entry name" value="Glycos_transf_2"/>
    <property type="match status" value="1"/>
</dbReference>